<name>A0A6G4QUT1_9CAUL</name>
<dbReference type="GO" id="GO:0003677">
    <property type="term" value="F:DNA binding"/>
    <property type="evidence" value="ECO:0007669"/>
    <property type="project" value="UniProtKB-KW"/>
</dbReference>
<evidence type="ECO:0000313" key="5">
    <source>
        <dbReference type="EMBL" id="NGM49380.1"/>
    </source>
</evidence>
<accession>A0A6G4QUT1</accession>
<evidence type="ECO:0000256" key="2">
    <source>
        <dbReference type="ARBA" id="ARBA00023125"/>
    </source>
</evidence>
<dbReference type="GO" id="GO:0003700">
    <property type="term" value="F:DNA-binding transcription factor activity"/>
    <property type="evidence" value="ECO:0007669"/>
    <property type="project" value="InterPro"/>
</dbReference>
<dbReference type="SUPFAM" id="SSF46785">
    <property type="entry name" value="Winged helix' DNA-binding domain"/>
    <property type="match status" value="1"/>
</dbReference>
<dbReference type="InterPro" id="IPR036390">
    <property type="entry name" value="WH_DNA-bd_sf"/>
</dbReference>
<dbReference type="RefSeq" id="WP_165257272.1">
    <property type="nucleotide sequence ID" value="NZ_JAAKGT010000002.1"/>
</dbReference>
<dbReference type="SMART" id="SM00345">
    <property type="entry name" value="HTH_GNTR"/>
    <property type="match status" value="1"/>
</dbReference>
<dbReference type="AlphaFoldDB" id="A0A6G4QUT1"/>
<evidence type="ECO:0000256" key="3">
    <source>
        <dbReference type="ARBA" id="ARBA00023163"/>
    </source>
</evidence>
<gene>
    <name evidence="5" type="ORF">G5B46_07165</name>
</gene>
<proteinExistence type="predicted"/>
<dbReference type="Gene3D" id="1.10.10.10">
    <property type="entry name" value="Winged helix-like DNA-binding domain superfamily/Winged helix DNA-binding domain"/>
    <property type="match status" value="1"/>
</dbReference>
<dbReference type="EMBL" id="JAAKGT010000002">
    <property type="protein sequence ID" value="NGM49380.1"/>
    <property type="molecule type" value="Genomic_DNA"/>
</dbReference>
<dbReference type="InterPro" id="IPR036388">
    <property type="entry name" value="WH-like_DNA-bd_sf"/>
</dbReference>
<reference evidence="5" key="1">
    <citation type="submission" date="2020-02" db="EMBL/GenBank/DDBJ databases">
        <authorList>
            <person name="Gao J."/>
            <person name="Sun J."/>
        </authorList>
    </citation>
    <scope>NUCLEOTIDE SEQUENCE</scope>
    <source>
        <strain evidence="5">602-2</strain>
    </source>
</reference>
<sequence>MPPPRDAFGQALDALRRRLRSGVDAPGAPLPINLIAAELRLSPTPVREALSRLAGEDLVEKTGPAYTRPRLDGRTLAELYALRLRYLTPSGVSGPAGPDHRSKSLRYVEALADGGHTPELVVEALFVELVQGADDLVLLRAHQRCAERLAPFQPIEARMFPDRRSEALGLVAAYEVGEARQLRDLVRRYHRRRMAASVAIVRLADGAEKYRPDII</sequence>
<protein>
    <submittedName>
        <fullName evidence="5">GntR family transcriptional regulator</fullName>
    </submittedName>
</protein>
<dbReference type="InterPro" id="IPR000524">
    <property type="entry name" value="Tscrpt_reg_HTH_GntR"/>
</dbReference>
<comment type="caution">
    <text evidence="5">The sequence shown here is derived from an EMBL/GenBank/DDBJ whole genome shotgun (WGS) entry which is preliminary data.</text>
</comment>
<keyword evidence="3" id="KW-0804">Transcription</keyword>
<keyword evidence="2" id="KW-0238">DNA-binding</keyword>
<feature type="domain" description="HTH gntR-type" evidence="4">
    <location>
        <begin position="11"/>
        <end position="68"/>
    </location>
</feature>
<evidence type="ECO:0000259" key="4">
    <source>
        <dbReference type="SMART" id="SM00345"/>
    </source>
</evidence>
<evidence type="ECO:0000256" key="1">
    <source>
        <dbReference type="ARBA" id="ARBA00023015"/>
    </source>
</evidence>
<dbReference type="Pfam" id="PF00392">
    <property type="entry name" value="GntR"/>
    <property type="match status" value="1"/>
</dbReference>
<keyword evidence="1" id="KW-0805">Transcription regulation</keyword>
<organism evidence="5">
    <name type="scientific">Caulobacter sp. 602-2</name>
    <dbReference type="NCBI Taxonomy" id="2710887"/>
    <lineage>
        <taxon>Bacteria</taxon>
        <taxon>Pseudomonadati</taxon>
        <taxon>Pseudomonadota</taxon>
        <taxon>Alphaproteobacteria</taxon>
        <taxon>Caulobacterales</taxon>
        <taxon>Caulobacteraceae</taxon>
        <taxon>Caulobacter</taxon>
    </lineage>
</organism>